<dbReference type="SUPFAM" id="SSF54001">
    <property type="entry name" value="Cysteine proteinases"/>
    <property type="match status" value="1"/>
</dbReference>
<keyword evidence="2" id="KW-0378">Hydrolase</keyword>
<dbReference type="CDD" id="cd02619">
    <property type="entry name" value="Peptidase_C1"/>
    <property type="match status" value="1"/>
</dbReference>
<dbReference type="OrthoDB" id="1491023at2"/>
<reference evidence="2 3" key="1">
    <citation type="submission" date="2013-04" db="EMBL/GenBank/DDBJ databases">
        <title>Hyphomonas hirschiana VP5 Genome Sequencing.</title>
        <authorList>
            <person name="Lai Q."/>
            <person name="Shao Z."/>
        </authorList>
    </citation>
    <scope>NUCLEOTIDE SEQUENCE [LARGE SCALE GENOMIC DNA]</scope>
    <source>
        <strain evidence="2 3">VP5</strain>
    </source>
</reference>
<dbReference type="PATRIC" id="fig|1280951.3.peg.2287"/>
<dbReference type="AlphaFoldDB" id="A0A059FPZ5"/>
<dbReference type="GO" id="GO:0008234">
    <property type="term" value="F:cysteine-type peptidase activity"/>
    <property type="evidence" value="ECO:0007669"/>
    <property type="project" value="InterPro"/>
</dbReference>
<dbReference type="EMBL" id="ARYI01000009">
    <property type="protein sequence ID" value="KCZ92571.1"/>
    <property type="molecule type" value="Genomic_DNA"/>
</dbReference>
<keyword evidence="2" id="KW-0645">Protease</keyword>
<dbReference type="RefSeq" id="WP_011646645.1">
    <property type="nucleotide sequence ID" value="NZ_ARYI01000009.1"/>
</dbReference>
<dbReference type="SMART" id="SM00645">
    <property type="entry name" value="Pept_C1"/>
    <property type="match status" value="1"/>
</dbReference>
<feature type="domain" description="Peptidase C1A papain C-terminal" evidence="1">
    <location>
        <begin position="32"/>
        <end position="251"/>
    </location>
</feature>
<accession>A0A059FPZ5</accession>
<comment type="caution">
    <text evidence="2">The sequence shown here is derived from an EMBL/GenBank/DDBJ whole genome shotgun (WGS) entry which is preliminary data.</text>
</comment>
<evidence type="ECO:0000259" key="1">
    <source>
        <dbReference type="SMART" id="SM00645"/>
    </source>
</evidence>
<dbReference type="GO" id="GO:0006508">
    <property type="term" value="P:proteolysis"/>
    <property type="evidence" value="ECO:0007669"/>
    <property type="project" value="UniProtKB-KW"/>
</dbReference>
<protein>
    <submittedName>
        <fullName evidence="2">Cysteine protease</fullName>
    </submittedName>
</protein>
<evidence type="ECO:0000313" key="2">
    <source>
        <dbReference type="EMBL" id="KCZ92571.1"/>
    </source>
</evidence>
<proteinExistence type="predicted"/>
<evidence type="ECO:0000313" key="3">
    <source>
        <dbReference type="Proteomes" id="UP000025061"/>
    </source>
</evidence>
<keyword evidence="3" id="KW-1185">Reference proteome</keyword>
<dbReference type="InterPro" id="IPR025660">
    <property type="entry name" value="Pept_his_AS"/>
</dbReference>
<dbReference type="Gene3D" id="3.90.70.10">
    <property type="entry name" value="Cysteine proteinases"/>
    <property type="match status" value="1"/>
</dbReference>
<name>A0A059FPZ5_9PROT</name>
<sequence>MSGNWSGFSLNGCRFENKPSAAPTLKAPTTRLPDRVDLRVHCSPIENQLKTNSCVANAVIGALEFHHLKSGRALTDLSRLFVYYNARKLSDSTHLDQGSFIHHGMAATLAYGACEAAMWPFDESLVTTQPNEACYQNARNYEAVQYARTPRGVPAMTALAHGLPVVFGIFVPGEYYDAAAQGGRMPRPDQVVPQRPPSGHAMLIVGYDMTERAYLVRNSWSAGWAEQGYCWIPFETMDAWSMEEDFWAIGAIEEAKGFSLMGPSLNDSMKGVGVSSDLLEARAQKLDALRSGLRGQLSGNLDAAKRDFRDRLRGK</sequence>
<dbReference type="Pfam" id="PF00112">
    <property type="entry name" value="Peptidase_C1"/>
    <property type="match status" value="1"/>
</dbReference>
<dbReference type="InterPro" id="IPR000668">
    <property type="entry name" value="Peptidase_C1A_C"/>
</dbReference>
<dbReference type="Proteomes" id="UP000025061">
    <property type="component" value="Unassembled WGS sequence"/>
</dbReference>
<dbReference type="InterPro" id="IPR038765">
    <property type="entry name" value="Papain-like_cys_pep_sf"/>
</dbReference>
<gene>
    <name evidence="2" type="ORF">HHI_11346</name>
</gene>
<dbReference type="PROSITE" id="PS00639">
    <property type="entry name" value="THIOL_PROTEASE_HIS"/>
    <property type="match status" value="1"/>
</dbReference>
<organism evidence="2 3">
    <name type="scientific">Hyphomonas hirschiana VP5</name>
    <dbReference type="NCBI Taxonomy" id="1280951"/>
    <lineage>
        <taxon>Bacteria</taxon>
        <taxon>Pseudomonadati</taxon>
        <taxon>Pseudomonadota</taxon>
        <taxon>Alphaproteobacteria</taxon>
        <taxon>Hyphomonadales</taxon>
        <taxon>Hyphomonadaceae</taxon>
        <taxon>Hyphomonas</taxon>
    </lineage>
</organism>